<keyword evidence="6" id="KW-0805">Transcription regulation</keyword>
<feature type="domain" description="C2H2-type" evidence="11">
    <location>
        <begin position="753"/>
        <end position="781"/>
    </location>
</feature>
<dbReference type="SUPFAM" id="SSF57667">
    <property type="entry name" value="beta-beta-alpha zinc fingers"/>
    <property type="match status" value="4"/>
</dbReference>
<proteinExistence type="predicted"/>
<dbReference type="Pfam" id="PF00096">
    <property type="entry name" value="zf-C2H2"/>
    <property type="match status" value="5"/>
</dbReference>
<keyword evidence="4 9" id="KW-0863">Zinc-finger</keyword>
<feature type="compositionally biased region" description="Acidic residues" evidence="10">
    <location>
        <begin position="223"/>
        <end position="233"/>
    </location>
</feature>
<feature type="domain" description="C2H2-type" evidence="11">
    <location>
        <begin position="675"/>
        <end position="704"/>
    </location>
</feature>
<dbReference type="PROSITE" id="PS50157">
    <property type="entry name" value="ZINC_FINGER_C2H2_2"/>
    <property type="match status" value="12"/>
</dbReference>
<organism evidence="12 13">
    <name type="scientific">Orchesella dallaii</name>
    <dbReference type="NCBI Taxonomy" id="48710"/>
    <lineage>
        <taxon>Eukaryota</taxon>
        <taxon>Metazoa</taxon>
        <taxon>Ecdysozoa</taxon>
        <taxon>Arthropoda</taxon>
        <taxon>Hexapoda</taxon>
        <taxon>Collembola</taxon>
        <taxon>Entomobryomorpha</taxon>
        <taxon>Entomobryoidea</taxon>
        <taxon>Orchesellidae</taxon>
        <taxon>Orchesellinae</taxon>
        <taxon>Orchesella</taxon>
    </lineage>
</organism>
<name>A0ABP1RHF7_9HEXA</name>
<feature type="domain" description="C2H2-type" evidence="11">
    <location>
        <begin position="860"/>
        <end position="892"/>
    </location>
</feature>
<evidence type="ECO:0000256" key="1">
    <source>
        <dbReference type="ARBA" id="ARBA00004123"/>
    </source>
</evidence>
<dbReference type="PANTHER" id="PTHR47772">
    <property type="entry name" value="ZINC FINGER PROTEIN 200"/>
    <property type="match status" value="1"/>
</dbReference>
<keyword evidence="7" id="KW-0804">Transcription</keyword>
<feature type="domain" description="C2H2-type" evidence="11">
    <location>
        <begin position="821"/>
        <end position="849"/>
    </location>
</feature>
<protein>
    <recommendedName>
        <fullName evidence="11">C2H2-type domain-containing protein</fullName>
    </recommendedName>
</protein>
<feature type="domain" description="C2H2-type" evidence="11">
    <location>
        <begin position="540"/>
        <end position="567"/>
    </location>
</feature>
<feature type="compositionally biased region" description="Basic residues" evidence="10">
    <location>
        <begin position="359"/>
        <end position="370"/>
    </location>
</feature>
<evidence type="ECO:0000256" key="6">
    <source>
        <dbReference type="ARBA" id="ARBA00023015"/>
    </source>
</evidence>
<keyword evidence="5" id="KW-0862">Zinc</keyword>
<dbReference type="InterPro" id="IPR013087">
    <property type="entry name" value="Znf_C2H2_type"/>
</dbReference>
<dbReference type="EMBL" id="CAXLJM020000075">
    <property type="protein sequence ID" value="CAL8128401.1"/>
    <property type="molecule type" value="Genomic_DNA"/>
</dbReference>
<evidence type="ECO:0000256" key="5">
    <source>
        <dbReference type="ARBA" id="ARBA00022833"/>
    </source>
</evidence>
<feature type="region of interest" description="Disordered" evidence="10">
    <location>
        <begin position="135"/>
        <end position="164"/>
    </location>
</feature>
<comment type="subcellular location">
    <subcellularLocation>
        <location evidence="1">Nucleus</location>
    </subcellularLocation>
</comment>
<feature type="domain" description="C2H2-type" evidence="11">
    <location>
        <begin position="792"/>
        <end position="819"/>
    </location>
</feature>
<dbReference type="PANTHER" id="PTHR47772:SF7">
    <property type="entry name" value="ZINC FINGER PROTEIN 160"/>
    <property type="match status" value="1"/>
</dbReference>
<feature type="domain" description="C2H2-type" evidence="11">
    <location>
        <begin position="924"/>
        <end position="952"/>
    </location>
</feature>
<evidence type="ECO:0000256" key="10">
    <source>
        <dbReference type="SAM" id="MobiDB-lite"/>
    </source>
</evidence>
<keyword evidence="13" id="KW-1185">Reference proteome</keyword>
<feature type="compositionally biased region" description="Acidic residues" evidence="10">
    <location>
        <begin position="263"/>
        <end position="276"/>
    </location>
</feature>
<comment type="caution">
    <text evidence="12">The sequence shown here is derived from an EMBL/GenBank/DDBJ whole genome shotgun (WGS) entry which is preliminary data.</text>
</comment>
<keyword evidence="8" id="KW-0539">Nucleus</keyword>
<evidence type="ECO:0000256" key="8">
    <source>
        <dbReference type="ARBA" id="ARBA00023242"/>
    </source>
</evidence>
<feature type="domain" description="C2H2-type" evidence="11">
    <location>
        <begin position="609"/>
        <end position="637"/>
    </location>
</feature>
<evidence type="ECO:0000256" key="2">
    <source>
        <dbReference type="ARBA" id="ARBA00022723"/>
    </source>
</evidence>
<evidence type="ECO:0000256" key="7">
    <source>
        <dbReference type="ARBA" id="ARBA00023163"/>
    </source>
</evidence>
<reference evidence="12 13" key="1">
    <citation type="submission" date="2024-08" db="EMBL/GenBank/DDBJ databases">
        <authorList>
            <person name="Cucini C."/>
            <person name="Frati F."/>
        </authorList>
    </citation>
    <scope>NUCLEOTIDE SEQUENCE [LARGE SCALE GENOMIC DNA]</scope>
</reference>
<keyword evidence="2" id="KW-0479">Metal-binding</keyword>
<feature type="domain" description="C2H2-type" evidence="11">
    <location>
        <begin position="450"/>
        <end position="479"/>
    </location>
</feature>
<dbReference type="Gene3D" id="3.30.160.60">
    <property type="entry name" value="Classic Zinc Finger"/>
    <property type="match status" value="8"/>
</dbReference>
<sequence>MATSNQSINSCFVCLNTFESLLPNSSAGDAASSKISNDFISFAGTYLDLELTRKDLWCLRGAVDNHNVFGGAADDEDESNPVDKSKSSCSFDFCVGCSQRIEQICELYDKLCSVEVSLSSKLGELGDLIRKDSKKGGRGRGVLEGPANENNKRRRKEGLDEDISHDAEEVRKKVASKCLDKCKDIERKIATANAVNGVTSASNLSTLDIVLNFDDDIKMEADTSAEDEEDDFDAFGNGFANDPKENSSRSLSKPFNPPGQADESGDESEDDEDEGDFNQTGGTSSDDDFDTKDNSNDVQETQFSDSSVSESEEDDDSCSESGISDSKGKHYSDSSEPETSMEDEEPAFSSDNELDHPQPVKKRRRGRPRKSPSSVIPVSNKTSQNFPCGECNKKFPKMTKLYSHLLLHEKQYSEKSSPCCFCHQSIILEQTRSLHMTLHHPSILTTETPFACEENECGSSFKTLSELNNHLTSHSKPIQACSICNWGYLNGELLKLHQLLHTPPLKDGRYPCSVCTTKPKCLKALQAHYNTRHGSHLGCFPCSKCGLRLAKEAYLKKHLKKHEKNKNNQVPITELPHYIAPPPCSACGLQLQHLKYLDEHRRTVHNLGVECPTCNKLFSIRSAMFRHCQIVHKKGKRDDISYPCPHCSYLACSREYLREHLARRHPDLHEGEGKYKCSHCQQDFHRKLIYQRHVKLCDKQPKRPKMNSTREYKFPWKKIPCHVCGKEVINRKQNLETHLQTHEQKGEKTQAAAACDICGKVCRNESALKYHMVRAHRKLKLDAASNNYGEGYICHVCGKVLATQSTLITHQQLHSRGGERYNCHLCEETFSGKITLMRHLLTQHGKVKGEEFTPGEGPSFKCACKFPSCDAKFGNEKELQDHVERNHSLKEGDKEVMCNLCGKVNANQARLVRHNVIHTKERAHKCEICLKGFSQRSSLKEHMMTLHNLGKDQQDFECGQPNCDAKFNSRSYLYRHLRSIHGVYTAKPKTKVEQVGA</sequence>
<evidence type="ECO:0000256" key="3">
    <source>
        <dbReference type="ARBA" id="ARBA00022737"/>
    </source>
</evidence>
<dbReference type="SMART" id="SM00355">
    <property type="entry name" value="ZnF_C2H2"/>
    <property type="match status" value="18"/>
</dbReference>
<keyword evidence="3" id="KW-0677">Repeat</keyword>
<accession>A0ABP1RHF7</accession>
<feature type="region of interest" description="Disordered" evidence="10">
    <location>
        <begin position="222"/>
        <end position="381"/>
    </location>
</feature>
<evidence type="ECO:0000259" key="11">
    <source>
        <dbReference type="PROSITE" id="PS50157"/>
    </source>
</evidence>
<dbReference type="PROSITE" id="PS00028">
    <property type="entry name" value="ZINC_FINGER_C2H2_1"/>
    <property type="match status" value="13"/>
</dbReference>
<dbReference type="InterPro" id="IPR036236">
    <property type="entry name" value="Znf_C2H2_sf"/>
</dbReference>
<evidence type="ECO:0000256" key="4">
    <source>
        <dbReference type="ARBA" id="ARBA00022771"/>
    </source>
</evidence>
<feature type="domain" description="C2H2-type" evidence="11">
    <location>
        <begin position="386"/>
        <end position="413"/>
    </location>
</feature>
<feature type="compositionally biased region" description="Acidic residues" evidence="10">
    <location>
        <begin position="335"/>
        <end position="346"/>
    </location>
</feature>
<evidence type="ECO:0000313" key="13">
    <source>
        <dbReference type="Proteomes" id="UP001642540"/>
    </source>
</evidence>
<dbReference type="Proteomes" id="UP001642540">
    <property type="component" value="Unassembled WGS sequence"/>
</dbReference>
<evidence type="ECO:0000313" key="12">
    <source>
        <dbReference type="EMBL" id="CAL8128401.1"/>
    </source>
</evidence>
<feature type="domain" description="C2H2-type" evidence="11">
    <location>
        <begin position="896"/>
        <end position="923"/>
    </location>
</feature>
<gene>
    <name evidence="12" type="ORF">ODALV1_LOCUS22218</name>
</gene>
<dbReference type="InterPro" id="IPR050636">
    <property type="entry name" value="C2H2-ZF_domain-containing"/>
</dbReference>
<evidence type="ECO:0000256" key="9">
    <source>
        <dbReference type="PROSITE-ProRule" id="PRU00042"/>
    </source>
</evidence>
<feature type="domain" description="C2H2-type" evidence="11">
    <location>
        <begin position="956"/>
        <end position="981"/>
    </location>
</feature>